<evidence type="ECO:0000313" key="2">
    <source>
        <dbReference type="Proteomes" id="UP000265515"/>
    </source>
</evidence>
<name>A0A388L2N1_CHABU</name>
<dbReference type="EMBL" id="BFEA01000247">
    <property type="protein sequence ID" value="GBG76565.1"/>
    <property type="molecule type" value="Genomic_DNA"/>
</dbReference>
<dbReference type="Gramene" id="GBG76565">
    <property type="protein sequence ID" value="GBG76565"/>
    <property type="gene ID" value="CBR_g22313"/>
</dbReference>
<dbReference type="Proteomes" id="UP000265515">
    <property type="component" value="Unassembled WGS sequence"/>
</dbReference>
<reference evidence="1 2" key="1">
    <citation type="journal article" date="2018" name="Cell">
        <title>The Chara Genome: Secondary Complexity and Implications for Plant Terrestrialization.</title>
        <authorList>
            <person name="Nishiyama T."/>
            <person name="Sakayama H."/>
            <person name="Vries J.D."/>
            <person name="Buschmann H."/>
            <person name="Saint-Marcoux D."/>
            <person name="Ullrich K.K."/>
            <person name="Haas F.B."/>
            <person name="Vanderstraeten L."/>
            <person name="Becker D."/>
            <person name="Lang D."/>
            <person name="Vosolsobe S."/>
            <person name="Rombauts S."/>
            <person name="Wilhelmsson P.K.I."/>
            <person name="Janitza P."/>
            <person name="Kern R."/>
            <person name="Heyl A."/>
            <person name="Rumpler F."/>
            <person name="Villalobos L.I.A.C."/>
            <person name="Clay J.M."/>
            <person name="Skokan R."/>
            <person name="Toyoda A."/>
            <person name="Suzuki Y."/>
            <person name="Kagoshima H."/>
            <person name="Schijlen E."/>
            <person name="Tajeshwar N."/>
            <person name="Catarino B."/>
            <person name="Hetherington A.J."/>
            <person name="Saltykova A."/>
            <person name="Bonnot C."/>
            <person name="Breuninger H."/>
            <person name="Symeonidi A."/>
            <person name="Radhakrishnan G.V."/>
            <person name="Van Nieuwerburgh F."/>
            <person name="Deforce D."/>
            <person name="Chang C."/>
            <person name="Karol K.G."/>
            <person name="Hedrich R."/>
            <person name="Ulvskov P."/>
            <person name="Glockner G."/>
            <person name="Delwiche C.F."/>
            <person name="Petrasek J."/>
            <person name="Van de Peer Y."/>
            <person name="Friml J."/>
            <person name="Beilby M."/>
            <person name="Dolan L."/>
            <person name="Kohara Y."/>
            <person name="Sugano S."/>
            <person name="Fujiyama A."/>
            <person name="Delaux P.-M."/>
            <person name="Quint M."/>
            <person name="TheiBen G."/>
            <person name="Hagemann M."/>
            <person name="Harholt J."/>
            <person name="Dunand C."/>
            <person name="Zachgo S."/>
            <person name="Langdale J."/>
            <person name="Maumus F."/>
            <person name="Straeten D.V.D."/>
            <person name="Gould S.B."/>
            <person name="Rensing S.A."/>
        </authorList>
    </citation>
    <scope>NUCLEOTIDE SEQUENCE [LARGE SCALE GENOMIC DNA]</scope>
    <source>
        <strain evidence="1 2">S276</strain>
    </source>
</reference>
<keyword evidence="2" id="KW-1185">Reference proteome</keyword>
<sequence length="74" mass="8412">MSSRYTRLLRYARVVYQLHPCAWSSNVLSCDAPSVTRFPSTVPGLYGHIVPYRPVMYSLDYFLMPATGPSPRTL</sequence>
<protein>
    <submittedName>
        <fullName evidence="1">Uncharacterized protein</fullName>
    </submittedName>
</protein>
<evidence type="ECO:0000313" key="1">
    <source>
        <dbReference type="EMBL" id="GBG76565.1"/>
    </source>
</evidence>
<organism evidence="1 2">
    <name type="scientific">Chara braunii</name>
    <name type="common">Braun's stonewort</name>
    <dbReference type="NCBI Taxonomy" id="69332"/>
    <lineage>
        <taxon>Eukaryota</taxon>
        <taxon>Viridiplantae</taxon>
        <taxon>Streptophyta</taxon>
        <taxon>Charophyceae</taxon>
        <taxon>Charales</taxon>
        <taxon>Characeae</taxon>
        <taxon>Chara</taxon>
    </lineage>
</organism>
<proteinExistence type="predicted"/>
<dbReference type="AlphaFoldDB" id="A0A388L2N1"/>
<comment type="caution">
    <text evidence="1">The sequence shown here is derived from an EMBL/GenBank/DDBJ whole genome shotgun (WGS) entry which is preliminary data.</text>
</comment>
<accession>A0A388L2N1</accession>
<gene>
    <name evidence="1" type="ORF">CBR_g22313</name>
</gene>